<proteinExistence type="predicted"/>
<evidence type="ECO:0000313" key="4">
    <source>
        <dbReference type="EMBL" id="EKC54435.1"/>
    </source>
</evidence>
<dbReference type="Pfam" id="PF02272">
    <property type="entry name" value="DHHA1"/>
    <property type="match status" value="1"/>
</dbReference>
<protein>
    <submittedName>
        <fullName evidence="4">Single-stranded-DNA-specific exonuclease RecJ</fullName>
    </submittedName>
</protein>
<dbReference type="InterPro" id="IPR041122">
    <property type="entry name" value="RecJ_OB"/>
</dbReference>
<dbReference type="GO" id="GO:0003676">
    <property type="term" value="F:nucleic acid binding"/>
    <property type="evidence" value="ECO:0007669"/>
    <property type="project" value="InterPro"/>
</dbReference>
<dbReference type="SUPFAM" id="SSF64182">
    <property type="entry name" value="DHH phosphoesterases"/>
    <property type="match status" value="1"/>
</dbReference>
<accession>K1SKX0</accession>
<dbReference type="EMBL" id="AJWY01010829">
    <property type="protein sequence ID" value="EKC54435.1"/>
    <property type="molecule type" value="Genomic_DNA"/>
</dbReference>
<dbReference type="InterPro" id="IPR038763">
    <property type="entry name" value="DHH_sf"/>
</dbReference>
<keyword evidence="4" id="KW-0269">Exonuclease</keyword>
<dbReference type="GO" id="GO:0004527">
    <property type="term" value="F:exonuclease activity"/>
    <property type="evidence" value="ECO:0007669"/>
    <property type="project" value="UniProtKB-KW"/>
</dbReference>
<keyword evidence="4" id="KW-0540">Nuclease</keyword>
<feature type="non-terminal residue" evidence="4">
    <location>
        <position position="1"/>
    </location>
</feature>
<evidence type="ECO:0000259" key="3">
    <source>
        <dbReference type="Pfam" id="PF17768"/>
    </source>
</evidence>
<evidence type="ECO:0000259" key="2">
    <source>
        <dbReference type="Pfam" id="PF02272"/>
    </source>
</evidence>
<dbReference type="PANTHER" id="PTHR30255">
    <property type="entry name" value="SINGLE-STRANDED-DNA-SPECIFIC EXONUCLEASE RECJ"/>
    <property type="match status" value="1"/>
</dbReference>
<organism evidence="4">
    <name type="scientific">human gut metagenome</name>
    <dbReference type="NCBI Taxonomy" id="408170"/>
    <lineage>
        <taxon>unclassified sequences</taxon>
        <taxon>metagenomes</taxon>
        <taxon>organismal metagenomes</taxon>
    </lineage>
</organism>
<dbReference type="Pfam" id="PF17768">
    <property type="entry name" value="RecJ_OB"/>
    <property type="match status" value="1"/>
</dbReference>
<dbReference type="InterPro" id="IPR051673">
    <property type="entry name" value="SSDNA_exonuclease_RecJ"/>
</dbReference>
<feature type="domain" description="DHHA1" evidence="2">
    <location>
        <begin position="13"/>
        <end position="44"/>
    </location>
</feature>
<feature type="domain" description="RecJ OB" evidence="3">
    <location>
        <begin position="57"/>
        <end position="180"/>
    </location>
</feature>
<comment type="caution">
    <text evidence="4">The sequence shown here is derived from an EMBL/GenBank/DDBJ whole genome shotgun (WGS) entry which is preliminary data.</text>
</comment>
<dbReference type="Gene3D" id="2.40.50.460">
    <property type="match status" value="1"/>
</dbReference>
<dbReference type="InterPro" id="IPR003156">
    <property type="entry name" value="DHHA1_dom"/>
</dbReference>
<evidence type="ECO:0000256" key="1">
    <source>
        <dbReference type="ARBA" id="ARBA00022801"/>
    </source>
</evidence>
<reference evidence="4" key="1">
    <citation type="journal article" date="2013" name="Environ. Microbiol.">
        <title>Microbiota from the distal guts of lean and obese adolescents exhibit partial functional redundancy besides clear differences in community structure.</title>
        <authorList>
            <person name="Ferrer M."/>
            <person name="Ruiz A."/>
            <person name="Lanza F."/>
            <person name="Haange S.B."/>
            <person name="Oberbach A."/>
            <person name="Till H."/>
            <person name="Bargiela R."/>
            <person name="Campoy C."/>
            <person name="Segura M.T."/>
            <person name="Richter M."/>
            <person name="von Bergen M."/>
            <person name="Seifert J."/>
            <person name="Suarez A."/>
        </authorList>
    </citation>
    <scope>NUCLEOTIDE SEQUENCE</scope>
</reference>
<gene>
    <name evidence="4" type="ORF">LEA_15855</name>
</gene>
<dbReference type="AlphaFoldDB" id="K1SKX0"/>
<keyword evidence="1" id="KW-0378">Hydrolase</keyword>
<name>K1SKX0_9ZZZZ</name>
<dbReference type="PANTHER" id="PTHR30255:SF2">
    <property type="entry name" value="SINGLE-STRANDED-DNA-SPECIFIC EXONUCLEASE RECJ"/>
    <property type="match status" value="1"/>
</dbReference>
<sequence>YSMYEELCKCRELLEKFGGHPMAAGLSLPEENVDKFREKINACANLTEDDLIPKIKIDIPMPAAYADAGLIREFAVLEPFGKANIKPQFADKNLSITKAFVVGKNQNVLRLNLVTAAGEAVSAVYFGDIEAFKAYYAEKYGSAEVEKAFRGQINKLRIMIVYYPEINEYNGVESVQVIIRNYQ</sequence>